<keyword evidence="5" id="KW-0520">NAD</keyword>
<organism evidence="8 9">
    <name type="scientific">Penstemon davidsonii</name>
    <dbReference type="NCBI Taxonomy" id="160366"/>
    <lineage>
        <taxon>Eukaryota</taxon>
        <taxon>Viridiplantae</taxon>
        <taxon>Streptophyta</taxon>
        <taxon>Embryophyta</taxon>
        <taxon>Tracheophyta</taxon>
        <taxon>Spermatophyta</taxon>
        <taxon>Magnoliopsida</taxon>
        <taxon>eudicotyledons</taxon>
        <taxon>Gunneridae</taxon>
        <taxon>Pentapetalae</taxon>
        <taxon>asterids</taxon>
        <taxon>lamiids</taxon>
        <taxon>Lamiales</taxon>
        <taxon>Plantaginaceae</taxon>
        <taxon>Cheloneae</taxon>
        <taxon>Penstemon</taxon>
    </lineage>
</organism>
<dbReference type="PROSITE" id="PS51059">
    <property type="entry name" value="PARP_CATALYTIC"/>
    <property type="match status" value="1"/>
</dbReference>
<keyword evidence="9" id="KW-1185">Reference proteome</keyword>
<evidence type="ECO:0000256" key="5">
    <source>
        <dbReference type="RuleBase" id="RU362114"/>
    </source>
</evidence>
<evidence type="ECO:0000256" key="2">
    <source>
        <dbReference type="ARBA" id="ARBA00022473"/>
    </source>
</evidence>
<evidence type="ECO:0000256" key="4">
    <source>
        <dbReference type="ARBA" id="ARBA00023242"/>
    </source>
</evidence>
<evidence type="ECO:0000256" key="3">
    <source>
        <dbReference type="ARBA" id="ARBA00023016"/>
    </source>
</evidence>
<comment type="caution">
    <text evidence="8">The sequence shown here is derived from an EMBL/GenBank/DDBJ whole genome shotgun (WGS) entry which is preliminary data.</text>
</comment>
<accession>A0ABR0CQG0</accession>
<dbReference type="Pfam" id="PF07816">
    <property type="entry name" value="DUF1645"/>
    <property type="match status" value="1"/>
</dbReference>
<dbReference type="InterPro" id="IPR012317">
    <property type="entry name" value="Poly(ADP-ribose)pol_cat_dom"/>
</dbReference>
<evidence type="ECO:0000256" key="1">
    <source>
        <dbReference type="ARBA" id="ARBA00004123"/>
    </source>
</evidence>
<dbReference type="InterPro" id="IPR044964">
    <property type="entry name" value="RCD1/SRO1-5"/>
</dbReference>
<dbReference type="EMBL" id="JAYDYQ010002687">
    <property type="protein sequence ID" value="KAK4479328.1"/>
    <property type="molecule type" value="Genomic_DNA"/>
</dbReference>
<dbReference type="Proteomes" id="UP001291926">
    <property type="component" value="Unassembled WGS sequence"/>
</dbReference>
<dbReference type="InterPro" id="IPR012442">
    <property type="entry name" value="DUF1645_plant"/>
</dbReference>
<feature type="region of interest" description="Disordered" evidence="6">
    <location>
        <begin position="458"/>
        <end position="486"/>
    </location>
</feature>
<sequence length="486" mass="54233">MDNKTTLLFGDLVQNSYDDENLNSSASDCESGISGTENEQRVHLSHNGLIKINEGEKICEIIKKKFVSSLSCYGFKSEVEALYRKDNSDIMSRVKYQSFGLYSRGIEMKRNGNANVKYAWFGASMDELNSILSHGFGLPQSTGVYGNGVYLSPIDHPVESMQASIPDENGVRHMLLCRVILGNTEVIHPGSGHRHNPSSEEFDSGIDNLVSPKKYIIWNGNMNTHILPEFVVSFRATSNCRGFKKISQPRKLPNSDWVPFATLINDLSKFLPPSSIKLISNNHSDYKVIRKRIGIVTADSIMQAGQVISISPSFNCYSNINLAKIAARVVREKSDEDGEFEFPSVTKNTCDLSSPISADDIFYNGQIRPVYPVFNRDLLFRHVEIPNESNTGSSEGPKIRLPLRKLFNEERETAMTTTTTSSSSSEADDLNGVPEETYCVWTPKSNSKRWKFKNLLSRSHSDGGKDSFVFFTHSGRGTKNESAEKG</sequence>
<keyword evidence="4" id="KW-0539">Nucleus</keyword>
<keyword evidence="5" id="KW-0808">Transferase</keyword>
<dbReference type="SUPFAM" id="SSF56399">
    <property type="entry name" value="ADP-ribosylation"/>
    <property type="match status" value="1"/>
</dbReference>
<evidence type="ECO:0000313" key="9">
    <source>
        <dbReference type="Proteomes" id="UP001291926"/>
    </source>
</evidence>
<gene>
    <name evidence="8" type="ORF">RD792_014840</name>
</gene>
<dbReference type="PANTHER" id="PTHR32263">
    <property type="entry name" value="INACTIVE POLY [ADP-RIBOSE] POLYMERASE SRO4-RELATED"/>
    <property type="match status" value="1"/>
</dbReference>
<evidence type="ECO:0000259" key="7">
    <source>
        <dbReference type="PROSITE" id="PS51059"/>
    </source>
</evidence>
<reference evidence="8 9" key="1">
    <citation type="journal article" date="2023" name="bioRxiv">
        <title>Genome report: Whole genome sequence and annotation of Penstemon davidsonii.</title>
        <authorList>
            <person name="Ostevik K.L."/>
            <person name="Alabady M."/>
            <person name="Zhang M."/>
            <person name="Rausher M.D."/>
        </authorList>
    </citation>
    <scope>NUCLEOTIDE SEQUENCE [LARGE SCALE GENOMIC DNA]</scope>
    <source>
        <strain evidence="8">DNT005</strain>
        <tissue evidence="8">Whole leaf</tissue>
    </source>
</reference>
<keyword evidence="5" id="KW-0328">Glycosyltransferase</keyword>
<dbReference type="InterPro" id="IPR022003">
    <property type="entry name" value="RST"/>
</dbReference>
<feature type="domain" description="PARP catalytic" evidence="7">
    <location>
        <begin position="36"/>
        <end position="255"/>
    </location>
</feature>
<name>A0ABR0CQG0_9LAMI</name>
<proteinExistence type="predicted"/>
<comment type="subcellular location">
    <subcellularLocation>
        <location evidence="1">Nucleus</location>
    </subcellularLocation>
</comment>
<dbReference type="Gene3D" id="3.90.228.10">
    <property type="match status" value="1"/>
</dbReference>
<dbReference type="PANTHER" id="PTHR32263:SF12">
    <property type="entry name" value="INACTIVE POLY [ADP-RIBOSE] POLYMERASE SRO4-RELATED"/>
    <property type="match status" value="1"/>
</dbReference>
<dbReference type="EC" id="2.4.2.-" evidence="5"/>
<dbReference type="Pfam" id="PF12174">
    <property type="entry name" value="RST"/>
    <property type="match status" value="1"/>
</dbReference>
<protein>
    <recommendedName>
        <fullName evidence="5">Poly [ADP-ribose] polymerase</fullName>
        <shortName evidence="5">PARP</shortName>
        <ecNumber evidence="5">2.4.2.-</ecNumber>
    </recommendedName>
</protein>
<keyword evidence="3" id="KW-0346">Stress response</keyword>
<evidence type="ECO:0000313" key="8">
    <source>
        <dbReference type="EMBL" id="KAK4479328.1"/>
    </source>
</evidence>
<keyword evidence="2" id="KW-0217">Developmental protein</keyword>
<evidence type="ECO:0000256" key="6">
    <source>
        <dbReference type="SAM" id="MobiDB-lite"/>
    </source>
</evidence>
<dbReference type="Pfam" id="PF00644">
    <property type="entry name" value="PARP"/>
    <property type="match status" value="1"/>
</dbReference>